<dbReference type="EMBL" id="QJTF01000021">
    <property type="protein sequence ID" value="PYE86683.1"/>
    <property type="molecule type" value="Genomic_DNA"/>
</dbReference>
<comment type="caution">
    <text evidence="2">The sequence shown here is derived from an EMBL/GenBank/DDBJ whole genome shotgun (WGS) entry which is preliminary data.</text>
</comment>
<dbReference type="GO" id="GO:0006596">
    <property type="term" value="P:polyamine biosynthetic process"/>
    <property type="evidence" value="ECO:0007669"/>
    <property type="project" value="TreeGrafter"/>
</dbReference>
<name>A0A318SXE8_9HYPH</name>
<dbReference type="AlphaFoldDB" id="A0A318SXE8"/>
<dbReference type="Pfam" id="PF01861">
    <property type="entry name" value="BpsA_C"/>
    <property type="match status" value="1"/>
</dbReference>
<dbReference type="Gene3D" id="3.40.50.150">
    <property type="entry name" value="Vaccinia Virus protein VP39"/>
    <property type="match status" value="1"/>
</dbReference>
<dbReference type="CDD" id="cd02440">
    <property type="entry name" value="AdoMet_MTases"/>
    <property type="match status" value="1"/>
</dbReference>
<evidence type="ECO:0000313" key="3">
    <source>
        <dbReference type="Proteomes" id="UP000247454"/>
    </source>
</evidence>
<keyword evidence="3" id="KW-1185">Reference proteome</keyword>
<sequence>MQIKIGTDEVFVAIVKALSMFGPLDLDGLVKIVPAYDKSLFSAISVGLSSGKFERIGNKISLVAAPHGTAPVVPECPCCRGRLAVPVAHADALKERYLEACSSAPTLTYLLNQRPVTRETSWYRALYMALRGDLIGKRIALLGDDDLTSLAIGLLGQDCEIVVFEADDRLVSFLARQADQLAISHFSTVEYNCREDVPEPFKGTFDVALCDPSSSLFQIFLSRCVTLLKPGSGQIIYTFAGPTYLASTLEFQRLATDLKLQIFDMIPAFNRYALVHSELVGGQDTLIREIGGSEDVSFVEALVRLGTTGDTHPLTVGDSNASVKDLYGDRAFQRLQNLENDPASKTEPTEVWNRLYEKFSPKD</sequence>
<evidence type="ECO:0000259" key="1">
    <source>
        <dbReference type="Pfam" id="PF01861"/>
    </source>
</evidence>
<dbReference type="InterPro" id="IPR029063">
    <property type="entry name" value="SAM-dependent_MTases_sf"/>
</dbReference>
<dbReference type="InterPro" id="IPR051720">
    <property type="entry name" value="rRNA_MeTrfase/Polyamine_Synth"/>
</dbReference>
<protein>
    <recommendedName>
        <fullName evidence="1">N(4)-bis(aminopropyl)spermidine synthase C-terminal domain-containing protein</fullName>
    </recommendedName>
</protein>
<dbReference type="SUPFAM" id="SSF53335">
    <property type="entry name" value="S-adenosyl-L-methionine-dependent methyltransferases"/>
    <property type="match status" value="1"/>
</dbReference>
<accession>A0A318SXE8</accession>
<feature type="domain" description="N(4)-bis(aminopropyl)spermidine synthase C-terminal" evidence="1">
    <location>
        <begin position="94"/>
        <end position="274"/>
    </location>
</feature>
<dbReference type="PANTHER" id="PTHR23290">
    <property type="entry name" value="RRNA N6-ADENOSINE-METHYLTRANSFERASE METTL5"/>
    <property type="match status" value="1"/>
</dbReference>
<dbReference type="Proteomes" id="UP000247454">
    <property type="component" value="Unassembled WGS sequence"/>
</dbReference>
<dbReference type="PANTHER" id="PTHR23290:SF0">
    <property type="entry name" value="RRNA N6-ADENOSINE-METHYLTRANSFERASE METTL5"/>
    <property type="match status" value="1"/>
</dbReference>
<reference evidence="2 3" key="1">
    <citation type="submission" date="2018-06" db="EMBL/GenBank/DDBJ databases">
        <title>Genomic Encyclopedia of Type Strains, Phase III (KMG-III): the genomes of soil and plant-associated and newly described type strains.</title>
        <authorList>
            <person name="Whitman W."/>
        </authorList>
    </citation>
    <scope>NUCLEOTIDE SEQUENCE [LARGE SCALE GENOMIC DNA]</scope>
    <source>
        <strain evidence="2 3">ORS 1419</strain>
    </source>
</reference>
<evidence type="ECO:0000313" key="2">
    <source>
        <dbReference type="EMBL" id="PYE86683.1"/>
    </source>
</evidence>
<organism evidence="2 3">
    <name type="scientific">Phyllobacterium leguminum</name>
    <dbReference type="NCBI Taxonomy" id="314237"/>
    <lineage>
        <taxon>Bacteria</taxon>
        <taxon>Pseudomonadati</taxon>
        <taxon>Pseudomonadota</taxon>
        <taxon>Alphaproteobacteria</taxon>
        <taxon>Hyphomicrobiales</taxon>
        <taxon>Phyllobacteriaceae</taxon>
        <taxon>Phyllobacterium</taxon>
    </lineage>
</organism>
<dbReference type="GO" id="GO:0016740">
    <property type="term" value="F:transferase activity"/>
    <property type="evidence" value="ECO:0007669"/>
    <property type="project" value="TreeGrafter"/>
</dbReference>
<dbReference type="InterPro" id="IPR002723">
    <property type="entry name" value="BpsA_C"/>
</dbReference>
<proteinExistence type="predicted"/>
<gene>
    <name evidence="2" type="ORF">C7477_12148</name>
</gene>